<dbReference type="SUPFAM" id="SSF52540">
    <property type="entry name" value="P-loop containing nucleoside triphosphate hydrolases"/>
    <property type="match status" value="1"/>
</dbReference>
<proteinExistence type="predicted"/>
<accession>A0ABW3T7W0</accession>
<dbReference type="RefSeq" id="WP_380788385.1">
    <property type="nucleotide sequence ID" value="NZ_JBHTKR010000001.1"/>
</dbReference>
<comment type="caution">
    <text evidence="1">The sequence shown here is derived from an EMBL/GenBank/DDBJ whole genome shotgun (WGS) entry which is preliminary data.</text>
</comment>
<dbReference type="Gene3D" id="3.40.50.300">
    <property type="entry name" value="P-loop containing nucleotide triphosphate hydrolases"/>
    <property type="match status" value="1"/>
</dbReference>
<keyword evidence="2" id="KW-1185">Reference proteome</keyword>
<dbReference type="EMBL" id="JBHTKR010000001">
    <property type="protein sequence ID" value="MFD1193274.1"/>
    <property type="molecule type" value="Genomic_DNA"/>
</dbReference>
<gene>
    <name evidence="1" type="ORF">ACFQ3C_01150</name>
</gene>
<evidence type="ECO:0000313" key="1">
    <source>
        <dbReference type="EMBL" id="MFD1193274.1"/>
    </source>
</evidence>
<dbReference type="Proteomes" id="UP001597151">
    <property type="component" value="Unassembled WGS sequence"/>
</dbReference>
<dbReference type="PANTHER" id="PTHR30050:SF5">
    <property type="entry name" value="DNAA REGULATORY INACTIVATOR HDA"/>
    <property type="match status" value="1"/>
</dbReference>
<organism evidence="1 2">
    <name type="scientific">Seohaeicola saemankumensis</name>
    <dbReference type="NCBI Taxonomy" id="481181"/>
    <lineage>
        <taxon>Bacteria</taxon>
        <taxon>Pseudomonadati</taxon>
        <taxon>Pseudomonadota</taxon>
        <taxon>Alphaproteobacteria</taxon>
        <taxon>Rhodobacterales</taxon>
        <taxon>Roseobacteraceae</taxon>
        <taxon>Seohaeicola</taxon>
    </lineage>
</organism>
<dbReference type="InterPro" id="IPR027417">
    <property type="entry name" value="P-loop_NTPase"/>
</dbReference>
<dbReference type="Gene3D" id="1.10.8.60">
    <property type="match status" value="1"/>
</dbReference>
<reference evidence="2" key="1">
    <citation type="journal article" date="2019" name="Int. J. Syst. Evol. Microbiol.">
        <title>The Global Catalogue of Microorganisms (GCM) 10K type strain sequencing project: providing services to taxonomists for standard genome sequencing and annotation.</title>
        <authorList>
            <consortium name="The Broad Institute Genomics Platform"/>
            <consortium name="The Broad Institute Genome Sequencing Center for Infectious Disease"/>
            <person name="Wu L."/>
            <person name="Ma J."/>
        </authorList>
    </citation>
    <scope>NUCLEOTIDE SEQUENCE [LARGE SCALE GENOMIC DNA]</scope>
    <source>
        <strain evidence="2">CCUG 55328</strain>
    </source>
</reference>
<evidence type="ECO:0000313" key="2">
    <source>
        <dbReference type="Proteomes" id="UP001597151"/>
    </source>
</evidence>
<protein>
    <submittedName>
        <fullName evidence="1">Chromosomal replication initiator DnaA</fullName>
    </submittedName>
</protein>
<name>A0ABW3T7W0_9RHOB</name>
<dbReference type="PANTHER" id="PTHR30050">
    <property type="entry name" value="CHROMOSOMAL REPLICATION INITIATOR PROTEIN DNAA"/>
    <property type="match status" value="1"/>
</dbReference>
<sequence>MHRQLSFDLPVRAALGREDFFVTPANAMAVALIEGWQGWPGRKLVLEGPKASGKTHLAHVWAQTSGARIVQASTLAQADIPALARGHVAVEDVPAIAGNAAAEQALFHLHNLVLAEGRTLLLTADRPAARWGLVLPDLASRMQGTTATRLDAPDDRLLTAVLAKLFADRQLVPTPETIPYLVTHMNRAFDSAQALVAAMDAAALGQGRPLNRKLAAEVLEQVMQPGLLDNSPDQGQHR</sequence>